<keyword evidence="3" id="KW-1185">Reference proteome</keyword>
<organism evidence="2 3">
    <name type="scientific">Paracoccus aurantius</name>
    <dbReference type="NCBI Taxonomy" id="3073814"/>
    <lineage>
        <taxon>Bacteria</taxon>
        <taxon>Pseudomonadati</taxon>
        <taxon>Pseudomonadota</taxon>
        <taxon>Alphaproteobacteria</taxon>
        <taxon>Rhodobacterales</taxon>
        <taxon>Paracoccaceae</taxon>
        <taxon>Paracoccus</taxon>
    </lineage>
</organism>
<proteinExistence type="predicted"/>
<dbReference type="RefSeq" id="WP_311162282.1">
    <property type="nucleotide sequence ID" value="NZ_JAVQLW010000004.1"/>
</dbReference>
<sequence>MNLFFDECVSAGAAVHFRDTTDHAACHTRDINMSGAPDTEVLAYCIAFDHILITVNGKDFRKLCATPDQMHPGLIIVPSVSKARQILLIEAALALISQEAPPETPQDWMVNRVVEVDAQGAVTHAQLPKLGS</sequence>
<protein>
    <submittedName>
        <fullName evidence="2">DUF5615 family PIN-like protein</fullName>
    </submittedName>
</protein>
<gene>
    <name evidence="2" type="ORF">RGQ15_18690</name>
</gene>
<name>A0ABU2HX12_9RHOB</name>
<dbReference type="InterPro" id="IPR041049">
    <property type="entry name" value="DUF5615"/>
</dbReference>
<comment type="caution">
    <text evidence="2">The sequence shown here is derived from an EMBL/GenBank/DDBJ whole genome shotgun (WGS) entry which is preliminary data.</text>
</comment>
<evidence type="ECO:0000313" key="2">
    <source>
        <dbReference type="EMBL" id="MDS9469597.1"/>
    </source>
</evidence>
<dbReference type="Pfam" id="PF18480">
    <property type="entry name" value="DUF5615"/>
    <property type="match status" value="1"/>
</dbReference>
<evidence type="ECO:0000313" key="3">
    <source>
        <dbReference type="Proteomes" id="UP001269144"/>
    </source>
</evidence>
<reference evidence="3" key="1">
    <citation type="submission" date="2023-07" db="EMBL/GenBank/DDBJ databases">
        <title>Paracoccus sp. MBLB3053 whole genome sequence.</title>
        <authorList>
            <person name="Hwang C.Y."/>
            <person name="Cho E.-S."/>
            <person name="Seo M.-J."/>
        </authorList>
    </citation>
    <scope>NUCLEOTIDE SEQUENCE [LARGE SCALE GENOMIC DNA]</scope>
    <source>
        <strain evidence="3">MBLB3053</strain>
    </source>
</reference>
<evidence type="ECO:0000259" key="1">
    <source>
        <dbReference type="Pfam" id="PF18480"/>
    </source>
</evidence>
<accession>A0ABU2HX12</accession>
<dbReference type="Proteomes" id="UP001269144">
    <property type="component" value="Unassembled WGS sequence"/>
</dbReference>
<dbReference type="EMBL" id="JAVQLW010000004">
    <property type="protein sequence ID" value="MDS9469597.1"/>
    <property type="molecule type" value="Genomic_DNA"/>
</dbReference>
<feature type="domain" description="DUF5615" evidence="1">
    <location>
        <begin position="1"/>
        <end position="99"/>
    </location>
</feature>